<dbReference type="EMBL" id="JAMJPK010000012">
    <property type="protein sequence ID" value="MCL7942249.1"/>
    <property type="molecule type" value="Genomic_DNA"/>
</dbReference>
<organism evidence="1 2">
    <name type="scientific">Halomonas gemina</name>
    <dbReference type="NCBI Taxonomy" id="2945105"/>
    <lineage>
        <taxon>Bacteria</taxon>
        <taxon>Pseudomonadati</taxon>
        <taxon>Pseudomonadota</taxon>
        <taxon>Gammaproteobacteria</taxon>
        <taxon>Oceanospirillales</taxon>
        <taxon>Halomonadaceae</taxon>
        <taxon>Halomonas</taxon>
    </lineage>
</organism>
<evidence type="ECO:0008006" key="3">
    <source>
        <dbReference type="Google" id="ProtNLM"/>
    </source>
</evidence>
<proteinExistence type="predicted"/>
<name>A0ABT0T5W7_9GAMM</name>
<sequence length="48" mass="5376">MELSEARIEKPSDLIHEAIKTYVRVQAARRLSALGGEAPSMKAIPRRE</sequence>
<reference evidence="1" key="1">
    <citation type="submission" date="2022-05" db="EMBL/GenBank/DDBJ databases">
        <title>Halomonas geminus sp. nov. and Halomonas llamarensis sp. nov. isolated from high-altitude salars of the Atacama Desert.</title>
        <authorList>
            <person name="Hintersatz C."/>
            <person name="Rojas L.A."/>
            <person name="Wei T.-S."/>
            <person name="Kutschke S."/>
            <person name="Lehmann F."/>
            <person name="Jain R."/>
            <person name="Pollmann K."/>
        </authorList>
    </citation>
    <scope>NUCLEOTIDE SEQUENCE</scope>
    <source>
        <strain evidence="1">ATCH28</strain>
    </source>
</reference>
<protein>
    <recommendedName>
        <fullName evidence="3">DUF2191 domain-containing protein</fullName>
    </recommendedName>
</protein>
<comment type="caution">
    <text evidence="1">The sequence shown here is derived from an EMBL/GenBank/DDBJ whole genome shotgun (WGS) entry which is preliminary data.</text>
</comment>
<keyword evidence="2" id="KW-1185">Reference proteome</keyword>
<dbReference type="Proteomes" id="UP001165369">
    <property type="component" value="Unassembled WGS sequence"/>
</dbReference>
<gene>
    <name evidence="1" type="ORF">M8009_18380</name>
</gene>
<evidence type="ECO:0000313" key="2">
    <source>
        <dbReference type="Proteomes" id="UP001165369"/>
    </source>
</evidence>
<accession>A0ABT0T5W7</accession>
<evidence type="ECO:0000313" key="1">
    <source>
        <dbReference type="EMBL" id="MCL7942249.1"/>
    </source>
</evidence>